<organism evidence="1 2">
    <name type="scientific">Frankliniella fusca</name>
    <dbReference type="NCBI Taxonomy" id="407009"/>
    <lineage>
        <taxon>Eukaryota</taxon>
        <taxon>Metazoa</taxon>
        <taxon>Ecdysozoa</taxon>
        <taxon>Arthropoda</taxon>
        <taxon>Hexapoda</taxon>
        <taxon>Insecta</taxon>
        <taxon>Pterygota</taxon>
        <taxon>Neoptera</taxon>
        <taxon>Paraneoptera</taxon>
        <taxon>Thysanoptera</taxon>
        <taxon>Terebrantia</taxon>
        <taxon>Thripoidea</taxon>
        <taxon>Thripidae</taxon>
        <taxon>Frankliniella</taxon>
    </lineage>
</organism>
<feature type="non-terminal residue" evidence="1">
    <location>
        <position position="1"/>
    </location>
</feature>
<name>A0AAE1HUD3_9NEOP</name>
<reference evidence="1" key="2">
    <citation type="journal article" date="2023" name="BMC Genomics">
        <title>Pest status, molecular evolution, and epigenetic factors derived from the genome assembly of Frankliniella fusca, a thysanopteran phytovirus vector.</title>
        <authorList>
            <person name="Catto M.A."/>
            <person name="Labadie P.E."/>
            <person name="Jacobson A.L."/>
            <person name="Kennedy G.G."/>
            <person name="Srinivasan R."/>
            <person name="Hunt B.G."/>
        </authorList>
    </citation>
    <scope>NUCLEOTIDE SEQUENCE</scope>
    <source>
        <strain evidence="1">PL_HMW_Pooled</strain>
    </source>
</reference>
<keyword evidence="2" id="KW-1185">Reference proteome</keyword>
<dbReference type="AlphaFoldDB" id="A0AAE1HUD3"/>
<sequence>MVPCVSRNRYTKGRKKNNPSSFKRCNQIYNPLSGIFTALYEICSPLPIIEIASSNSITTTHCIFFNYIQGGISAQGYLRT</sequence>
<dbReference type="Proteomes" id="UP001219518">
    <property type="component" value="Unassembled WGS sequence"/>
</dbReference>
<evidence type="ECO:0000313" key="1">
    <source>
        <dbReference type="EMBL" id="KAK3927602.1"/>
    </source>
</evidence>
<reference evidence="1" key="1">
    <citation type="submission" date="2021-07" db="EMBL/GenBank/DDBJ databases">
        <authorList>
            <person name="Catto M.A."/>
            <person name="Jacobson A."/>
            <person name="Kennedy G."/>
            <person name="Labadie P."/>
            <person name="Hunt B.G."/>
            <person name="Srinivasan R."/>
        </authorList>
    </citation>
    <scope>NUCLEOTIDE SEQUENCE</scope>
    <source>
        <strain evidence="1">PL_HMW_Pooled</strain>
        <tissue evidence="1">Head</tissue>
    </source>
</reference>
<comment type="caution">
    <text evidence="1">The sequence shown here is derived from an EMBL/GenBank/DDBJ whole genome shotgun (WGS) entry which is preliminary data.</text>
</comment>
<evidence type="ECO:0000313" key="2">
    <source>
        <dbReference type="Proteomes" id="UP001219518"/>
    </source>
</evidence>
<gene>
    <name evidence="1" type="ORF">KUF71_015887</name>
</gene>
<proteinExistence type="predicted"/>
<accession>A0AAE1HUD3</accession>
<dbReference type="EMBL" id="JAHWGI010001296">
    <property type="protein sequence ID" value="KAK3927602.1"/>
    <property type="molecule type" value="Genomic_DNA"/>
</dbReference>
<protein>
    <submittedName>
        <fullName evidence="1">Protein psiI</fullName>
    </submittedName>
</protein>